<evidence type="ECO:0000313" key="3">
    <source>
        <dbReference type="EMBL" id="EDQ32729.1"/>
    </source>
</evidence>
<gene>
    <name evidence="3" type="ORF">HPDFL43_04261</name>
</gene>
<reference evidence="3 4" key="1">
    <citation type="submission" date="2007-10" db="EMBL/GenBank/DDBJ databases">
        <authorList>
            <person name="Wagner-Dobler I."/>
            <person name="Ferriera S."/>
            <person name="Johnson J."/>
            <person name="Kravitz S."/>
            <person name="Beeson K."/>
            <person name="Sutton G."/>
            <person name="Rogers Y.-H."/>
            <person name="Friedman R."/>
            <person name="Frazier M."/>
            <person name="Venter J.C."/>
        </authorList>
    </citation>
    <scope>NUCLEOTIDE SEQUENCE [LARGE SCALE GENOMIC DNA]</scope>
    <source>
        <strain evidence="3 4">DFL-43</strain>
    </source>
</reference>
<sequence length="209" mass="22675">MTSISFFRFLRDLFIHAPRAEPFIPAPNPAPAPTPQALEPEMPIAWGAKVTAEFKDKVITISGRLKMEPDHLMAIMAFETGRSFDPAVTNHAGSGATGLIQFMPKTAEGLGTSTAALKRMSAIDQLDFVELYLKPYAGRMDDLQSAYMAVLYPRAIGKPASHVLFRKGSVAYRLNRGLDRNGDGSITKSEATDRVVALLAEGLRPGNIG</sequence>
<organism evidence="3 4">
    <name type="scientific">Hoeflea phototrophica (strain DSM 17068 / NCIMB 14078 / DFL-43)</name>
    <dbReference type="NCBI Taxonomy" id="411684"/>
    <lineage>
        <taxon>Bacteria</taxon>
        <taxon>Pseudomonadati</taxon>
        <taxon>Pseudomonadota</taxon>
        <taxon>Alphaproteobacteria</taxon>
        <taxon>Hyphomicrobiales</taxon>
        <taxon>Rhizobiaceae</taxon>
        <taxon>Hoeflea</taxon>
    </lineage>
</organism>
<dbReference type="eggNOG" id="COG0741">
    <property type="taxonomic scope" value="Bacteria"/>
</dbReference>
<dbReference type="Gene3D" id="1.10.530.10">
    <property type="match status" value="1"/>
</dbReference>
<comment type="similarity">
    <text evidence="1">Belongs to the virb1 family.</text>
</comment>
<comment type="caution">
    <text evidence="3">The sequence shown here is derived from an EMBL/GenBank/DDBJ whole genome shotgun (WGS) entry which is preliminary data.</text>
</comment>
<dbReference type="InterPro" id="IPR008258">
    <property type="entry name" value="Transglycosylase_SLT_dom_1"/>
</dbReference>
<dbReference type="EMBL" id="ABIA03000002">
    <property type="protein sequence ID" value="EDQ32729.1"/>
    <property type="molecule type" value="Genomic_DNA"/>
</dbReference>
<dbReference type="Proteomes" id="UP000004291">
    <property type="component" value="Chromosome"/>
</dbReference>
<dbReference type="InterPro" id="IPR023346">
    <property type="entry name" value="Lysozyme-like_dom_sf"/>
</dbReference>
<reference evidence="3 4" key="2">
    <citation type="submission" date="2012-06" db="EMBL/GenBank/DDBJ databases">
        <authorList>
            <person name="Fiebig A."/>
        </authorList>
    </citation>
    <scope>NUCLEOTIDE SEQUENCE [LARGE SCALE GENOMIC DNA]</scope>
    <source>
        <strain evidence="3 4">DFL-43</strain>
    </source>
</reference>
<keyword evidence="4" id="KW-1185">Reference proteome</keyword>
<evidence type="ECO:0000259" key="2">
    <source>
        <dbReference type="Pfam" id="PF01464"/>
    </source>
</evidence>
<accession>A9DAF6</accession>
<evidence type="ECO:0000256" key="1">
    <source>
        <dbReference type="ARBA" id="ARBA00009387"/>
    </source>
</evidence>
<name>A9DAF6_HOEPD</name>
<proteinExistence type="inferred from homology"/>
<dbReference type="Pfam" id="PF01464">
    <property type="entry name" value="SLT"/>
    <property type="match status" value="1"/>
</dbReference>
<protein>
    <submittedName>
        <fullName evidence="3">Transglycosylase SLT domain protein</fullName>
    </submittedName>
</protein>
<dbReference type="RefSeq" id="WP_007196643.1">
    <property type="nucleotide sequence ID" value="NZ_CM002917.1"/>
</dbReference>
<dbReference type="HOGENOM" id="CLU_101019_0_0_5"/>
<evidence type="ECO:0000313" key="4">
    <source>
        <dbReference type="Proteomes" id="UP000004291"/>
    </source>
</evidence>
<dbReference type="AlphaFoldDB" id="A9DAF6"/>
<dbReference type="SUPFAM" id="SSF53955">
    <property type="entry name" value="Lysozyme-like"/>
    <property type="match status" value="1"/>
</dbReference>
<feature type="domain" description="Transglycosylase SLT" evidence="2">
    <location>
        <begin position="64"/>
        <end position="115"/>
    </location>
</feature>